<protein>
    <submittedName>
        <fullName evidence="1">Uncharacterized protein</fullName>
    </submittedName>
</protein>
<evidence type="ECO:0000313" key="2">
    <source>
        <dbReference type="Proteomes" id="UP000077748"/>
    </source>
</evidence>
<organism evidence="1 2">
    <name type="scientific">Pseudomonas citronellolis</name>
    <dbReference type="NCBI Taxonomy" id="53408"/>
    <lineage>
        <taxon>Bacteria</taxon>
        <taxon>Pseudomonadati</taxon>
        <taxon>Pseudomonadota</taxon>
        <taxon>Gammaproteobacteria</taxon>
        <taxon>Pseudomonadales</taxon>
        <taxon>Pseudomonadaceae</taxon>
        <taxon>Pseudomonas</taxon>
    </lineage>
</organism>
<proteinExistence type="predicted"/>
<dbReference type="AlphaFoldDB" id="A0A1A9KBV5"/>
<accession>A0A1A9KBV5</accession>
<sequence length="69" mass="7900">MDVAVEHGRLLGLWLFLLALLQRVTHKAVQLQQGGLNLLHGEAMEVAILVWKLNTWRLLTEKAFFQASY</sequence>
<dbReference type="EMBL" id="CP015878">
    <property type="protein sequence ID" value="ANI14483.1"/>
    <property type="molecule type" value="Genomic_DNA"/>
</dbReference>
<dbReference type="Proteomes" id="UP000077748">
    <property type="component" value="Chromosome"/>
</dbReference>
<name>A0A1A9KBV5_9PSED</name>
<reference evidence="1 2" key="1">
    <citation type="submission" date="2016-05" db="EMBL/GenBank/DDBJ databases">
        <title>Genome Sequence of Pseudomonas citronellolis Strain SJTE-3, an Estrogens and Persistent Organic Pollutants degradation strain.</title>
        <authorList>
            <person name="Liang R."/>
        </authorList>
    </citation>
    <scope>NUCLEOTIDE SEQUENCE [LARGE SCALE GENOMIC DNA]</scope>
    <source>
        <strain evidence="1 2">SJTE-3</strain>
    </source>
</reference>
<gene>
    <name evidence="1" type="ORF">A9C11_11025</name>
</gene>
<evidence type="ECO:0000313" key="1">
    <source>
        <dbReference type="EMBL" id="ANI14483.1"/>
    </source>
</evidence>